<proteinExistence type="predicted"/>
<reference evidence="1 2" key="1">
    <citation type="submission" date="2017-10" db="EMBL/GenBank/DDBJ databases">
        <title>Extensive intraspecific genome diversity in a model arbuscular mycorrhizal fungus.</title>
        <authorList>
            <person name="Chen E.C.H."/>
            <person name="Morin E."/>
            <person name="Baudet D."/>
            <person name="Noel J."/>
            <person name="Ndikumana S."/>
            <person name="Charron P."/>
            <person name="St-Onge C."/>
            <person name="Giorgi J."/>
            <person name="Grigoriev I.V."/>
            <person name="Roux C."/>
            <person name="Martin F.M."/>
            <person name="Corradi N."/>
        </authorList>
    </citation>
    <scope>NUCLEOTIDE SEQUENCE [LARGE SCALE GENOMIC DNA]</scope>
    <source>
        <strain evidence="1 2">A1</strain>
    </source>
</reference>
<dbReference type="AlphaFoldDB" id="A0A2N0RP39"/>
<gene>
    <name evidence="1" type="ORF">RhiirA1_461536</name>
</gene>
<dbReference type="Proteomes" id="UP000232688">
    <property type="component" value="Unassembled WGS sequence"/>
</dbReference>
<evidence type="ECO:0000313" key="2">
    <source>
        <dbReference type="Proteomes" id="UP000232688"/>
    </source>
</evidence>
<dbReference type="EMBL" id="LLXH01000576">
    <property type="protein sequence ID" value="PKC65066.1"/>
    <property type="molecule type" value="Genomic_DNA"/>
</dbReference>
<sequence length="103" mass="12290">MKIQNCPLIDYLTITFSSSKEHFIGFEKLLKICKNLKSLLLVIVNKYEIESYKKIIENGKEIIKKNLEFLGKWRGYPLSVLTSDSLYEREDYEKLIYKYKNNE</sequence>
<organism evidence="1 2">
    <name type="scientific">Rhizophagus irregularis</name>
    <dbReference type="NCBI Taxonomy" id="588596"/>
    <lineage>
        <taxon>Eukaryota</taxon>
        <taxon>Fungi</taxon>
        <taxon>Fungi incertae sedis</taxon>
        <taxon>Mucoromycota</taxon>
        <taxon>Glomeromycotina</taxon>
        <taxon>Glomeromycetes</taxon>
        <taxon>Glomerales</taxon>
        <taxon>Glomeraceae</taxon>
        <taxon>Rhizophagus</taxon>
    </lineage>
</organism>
<comment type="caution">
    <text evidence="1">The sequence shown here is derived from an EMBL/GenBank/DDBJ whole genome shotgun (WGS) entry which is preliminary data.</text>
</comment>
<protein>
    <submittedName>
        <fullName evidence="1">Uncharacterized protein</fullName>
    </submittedName>
</protein>
<dbReference type="VEuPathDB" id="FungiDB:RhiirA1_461536"/>
<accession>A0A2N0RP39</accession>
<evidence type="ECO:0000313" key="1">
    <source>
        <dbReference type="EMBL" id="PKC65066.1"/>
    </source>
</evidence>
<reference evidence="1 2" key="2">
    <citation type="submission" date="2017-10" db="EMBL/GenBank/DDBJ databases">
        <title>Genome analyses suggest a sexual origin of heterokaryosis in a supposedly ancient asexual fungus.</title>
        <authorList>
            <person name="Corradi N."/>
            <person name="Sedzielewska K."/>
            <person name="Noel J."/>
            <person name="Charron P."/>
            <person name="Farinelli L."/>
            <person name="Marton T."/>
            <person name="Kruger M."/>
            <person name="Pelin A."/>
            <person name="Brachmann A."/>
            <person name="Corradi N."/>
        </authorList>
    </citation>
    <scope>NUCLEOTIDE SEQUENCE [LARGE SCALE GENOMIC DNA]</scope>
    <source>
        <strain evidence="1 2">A1</strain>
    </source>
</reference>
<name>A0A2N0RP39_9GLOM</name>